<dbReference type="InterPro" id="IPR006905">
    <property type="entry name" value="Flavin_halogenase"/>
</dbReference>
<name>A0ABU1B7L6_PSEHA</name>
<comment type="caution">
    <text evidence="1">The sequence shown here is derived from an EMBL/GenBank/DDBJ whole genome shotgun (WGS) entry which is preliminary data.</text>
</comment>
<organism evidence="1 2">
    <name type="scientific">Pseudoalteromonas haloplanktis</name>
    <name type="common">Alteromonas haloplanktis</name>
    <dbReference type="NCBI Taxonomy" id="228"/>
    <lineage>
        <taxon>Bacteria</taxon>
        <taxon>Pseudomonadati</taxon>
        <taxon>Pseudomonadota</taxon>
        <taxon>Gammaproteobacteria</taxon>
        <taxon>Alteromonadales</taxon>
        <taxon>Pseudoalteromonadaceae</taxon>
        <taxon>Pseudoalteromonas</taxon>
    </lineage>
</organism>
<gene>
    <name evidence="1" type="ORF">RC083_01970</name>
</gene>
<dbReference type="Proteomes" id="UP001226574">
    <property type="component" value="Unassembled WGS sequence"/>
</dbReference>
<keyword evidence="2" id="KW-1185">Reference proteome</keyword>
<protein>
    <submittedName>
        <fullName evidence="1">Tryptophan 7-halogenase</fullName>
    </submittedName>
</protein>
<dbReference type="PANTHER" id="PTHR43747:SF4">
    <property type="entry name" value="FLAVIN-DEPENDENT TRYPTOPHAN HALOGENASE"/>
    <property type="match status" value="1"/>
</dbReference>
<dbReference type="SUPFAM" id="SSF51905">
    <property type="entry name" value="FAD/NAD(P)-binding domain"/>
    <property type="match status" value="1"/>
</dbReference>
<dbReference type="PANTHER" id="PTHR43747">
    <property type="entry name" value="FAD-BINDING PROTEIN"/>
    <property type="match status" value="1"/>
</dbReference>
<evidence type="ECO:0000313" key="1">
    <source>
        <dbReference type="EMBL" id="MDQ9090355.1"/>
    </source>
</evidence>
<proteinExistence type="predicted"/>
<dbReference type="PIRSF" id="PIRSF011396">
    <property type="entry name" value="Trp_halogenase"/>
    <property type="match status" value="1"/>
</dbReference>
<dbReference type="InterPro" id="IPR050816">
    <property type="entry name" value="Flavin-dep_Halogenase_NPB"/>
</dbReference>
<dbReference type="RefSeq" id="WP_309038266.1">
    <property type="nucleotide sequence ID" value="NZ_JAVIFY010000001.1"/>
</dbReference>
<dbReference type="Pfam" id="PF04820">
    <property type="entry name" value="Trp_halogenase"/>
    <property type="match status" value="1"/>
</dbReference>
<dbReference type="InterPro" id="IPR036188">
    <property type="entry name" value="FAD/NAD-bd_sf"/>
</dbReference>
<dbReference type="InterPro" id="IPR033856">
    <property type="entry name" value="Trp_halogen"/>
</dbReference>
<reference evidence="1 2" key="1">
    <citation type="submission" date="2023-08" db="EMBL/GenBank/DDBJ databases">
        <title>Pseudoalteromonas haloplanktis LL1 genome.</title>
        <authorList>
            <person name="Wu S."/>
        </authorList>
    </citation>
    <scope>NUCLEOTIDE SEQUENCE [LARGE SCALE GENOMIC DNA]</scope>
    <source>
        <strain evidence="1 2">LL1</strain>
    </source>
</reference>
<evidence type="ECO:0000313" key="2">
    <source>
        <dbReference type="Proteomes" id="UP001226574"/>
    </source>
</evidence>
<accession>A0ABU1B7L6</accession>
<sequence>MNNIAPITHYIIVGGGSAGWISAAILSRVTAHLPCKITLIESPTISSVGVGEATIPSIIDLLRFLDIPQTEFIQATQATFKLGIKFTNWLTEDHSYWHPFGNIGQAIDGLSFYQHWLGAKQRGNKNQYSDFSPNVVLAEQNKFAQAQQHQKNILSHSTYALHLDATLMADYLKKYCLTRGVIHRTAHIHDATVCEKQQITSVILDNKEQLAADFYIDCSGQSALLIGKTLQVSYQNWQHYLPVDSAVVVQSKNPSQRQPYTHAIAHPYGWQWQIPLNNRTGNGYVYCSKYCSDKEALATLTNNITEPLENTPRVIKFTTGKRDVFWHKNCLSIGLSAGFLEPLESTGLYLIMKGMLNFVAMLPDSQFQQARCDEYNRQMDLEFENIRDFIIIHYSLTQRNDSVFWQDWHTRPLPKSLEHKLAVFKSNGILMKNPQDLFSDDSWYAVLEGMKMRPANLNPLVNNSDHQQVDAILQKHIYLLEQMIKQAPRHEAFVNALHNNTQKADS</sequence>
<dbReference type="EMBL" id="JAVIFY010000001">
    <property type="protein sequence ID" value="MDQ9090355.1"/>
    <property type="molecule type" value="Genomic_DNA"/>
</dbReference>
<dbReference type="Gene3D" id="3.50.50.60">
    <property type="entry name" value="FAD/NAD(P)-binding domain"/>
    <property type="match status" value="1"/>
</dbReference>